<dbReference type="PANTHER" id="PTHR13696">
    <property type="entry name" value="P-LOOP CONTAINING NUCLEOSIDE TRIPHOSPHATE HYDROLASE"/>
    <property type="match status" value="1"/>
</dbReference>
<dbReference type="GO" id="GO:0016787">
    <property type="term" value="F:hydrolase activity"/>
    <property type="evidence" value="ECO:0007669"/>
    <property type="project" value="UniProtKB-KW"/>
</dbReference>
<dbReference type="Proteomes" id="UP000318538">
    <property type="component" value="Chromosome"/>
</dbReference>
<dbReference type="InterPro" id="IPR027417">
    <property type="entry name" value="P-loop_NTPase"/>
</dbReference>
<dbReference type="AlphaFoldDB" id="A0A517NK33"/>
<dbReference type="PANTHER" id="PTHR13696:SF96">
    <property type="entry name" value="COBQ_COBB_MIND_PARA NUCLEOTIDE BINDING DOMAIN-CONTAINING PROTEIN"/>
    <property type="match status" value="1"/>
</dbReference>
<accession>A0A517NK33</accession>
<dbReference type="PIRSF" id="PIRSF009320">
    <property type="entry name" value="Nuc_binding_HP_1000"/>
    <property type="match status" value="1"/>
</dbReference>
<dbReference type="InterPro" id="IPR050678">
    <property type="entry name" value="DNA_Partitioning_ATPase"/>
</dbReference>
<organism evidence="2 3">
    <name type="scientific">Rubripirellula lacrimiformis</name>
    <dbReference type="NCBI Taxonomy" id="1930273"/>
    <lineage>
        <taxon>Bacteria</taxon>
        <taxon>Pseudomonadati</taxon>
        <taxon>Planctomycetota</taxon>
        <taxon>Planctomycetia</taxon>
        <taxon>Pirellulales</taxon>
        <taxon>Pirellulaceae</taxon>
        <taxon>Rubripirellula</taxon>
    </lineage>
</organism>
<dbReference type="Gene3D" id="3.40.50.300">
    <property type="entry name" value="P-loop containing nucleotide triphosphate hydrolases"/>
    <property type="match status" value="1"/>
</dbReference>
<dbReference type="EMBL" id="CP036525">
    <property type="protein sequence ID" value="QDT07497.1"/>
    <property type="molecule type" value="Genomic_DNA"/>
</dbReference>
<proteinExistence type="predicted"/>
<keyword evidence="3" id="KW-1185">Reference proteome</keyword>
<dbReference type="NCBIfam" id="NF041546">
    <property type="entry name" value="ParA_partition"/>
    <property type="match status" value="1"/>
</dbReference>
<dbReference type="CDD" id="cd02042">
    <property type="entry name" value="ParAB_family"/>
    <property type="match status" value="1"/>
</dbReference>
<evidence type="ECO:0000259" key="1">
    <source>
        <dbReference type="Pfam" id="PF01656"/>
    </source>
</evidence>
<feature type="domain" description="CobQ/CobB/MinD/ParA nucleotide binding" evidence="1">
    <location>
        <begin position="14"/>
        <end position="192"/>
    </location>
</feature>
<dbReference type="InterPro" id="IPR002586">
    <property type="entry name" value="CobQ/CobB/MinD/ParA_Nub-bd_dom"/>
</dbReference>
<evidence type="ECO:0000313" key="3">
    <source>
        <dbReference type="Proteomes" id="UP000318538"/>
    </source>
</evidence>
<dbReference type="EC" id="3.6.-.-" evidence="2"/>
<keyword evidence="2" id="KW-0378">Hydrolase</keyword>
<dbReference type="SUPFAM" id="SSF52540">
    <property type="entry name" value="P-loop containing nucleoside triphosphate hydrolases"/>
    <property type="match status" value="1"/>
</dbReference>
<sequence length="215" mass="23871">MRMHRNTTDMIYAYLNQKGGVGKTTLSIHTAAELAKRGRRVLLIDADPQGSSLTWSNCREKALFTVVGMPKATLHKEIDLMVGDYDDVVIDGPPRVTELARSIILAADIVIIPIQPSPMDVWAAADTVDLVKEAQIYKPELRCVLAINRKIANTAIGRDVRTALAELEVPVLKHDIGQRVTFAETAANGSTVLDQRRSKARKEIEKHVNELRRIL</sequence>
<protein>
    <submittedName>
        <fullName evidence="2">MinD/ParA/CobQ/CobA-like protein</fullName>
        <ecNumber evidence="2">3.6.-.-</ecNumber>
    </submittedName>
</protein>
<reference evidence="2 3" key="1">
    <citation type="submission" date="2019-02" db="EMBL/GenBank/DDBJ databases">
        <title>Deep-cultivation of Planctomycetes and their phenomic and genomic characterization uncovers novel biology.</title>
        <authorList>
            <person name="Wiegand S."/>
            <person name="Jogler M."/>
            <person name="Boedeker C."/>
            <person name="Pinto D."/>
            <person name="Vollmers J."/>
            <person name="Rivas-Marin E."/>
            <person name="Kohn T."/>
            <person name="Peeters S.H."/>
            <person name="Heuer A."/>
            <person name="Rast P."/>
            <person name="Oberbeckmann S."/>
            <person name="Bunk B."/>
            <person name="Jeske O."/>
            <person name="Meyerdierks A."/>
            <person name="Storesund J.E."/>
            <person name="Kallscheuer N."/>
            <person name="Luecker S."/>
            <person name="Lage O.M."/>
            <person name="Pohl T."/>
            <person name="Merkel B.J."/>
            <person name="Hornburger P."/>
            <person name="Mueller R.-W."/>
            <person name="Bruemmer F."/>
            <person name="Labrenz M."/>
            <person name="Spormann A.M."/>
            <person name="Op den Camp H."/>
            <person name="Overmann J."/>
            <person name="Amann R."/>
            <person name="Jetten M.S.M."/>
            <person name="Mascher T."/>
            <person name="Medema M.H."/>
            <person name="Devos D.P."/>
            <person name="Kaster A.-K."/>
            <person name="Ovreas L."/>
            <person name="Rohde M."/>
            <person name="Galperin M.Y."/>
            <person name="Jogler C."/>
        </authorList>
    </citation>
    <scope>NUCLEOTIDE SEQUENCE [LARGE SCALE GENOMIC DNA]</scope>
    <source>
        <strain evidence="2 3">K22_7</strain>
    </source>
</reference>
<dbReference type="Pfam" id="PF01656">
    <property type="entry name" value="CbiA"/>
    <property type="match status" value="1"/>
</dbReference>
<name>A0A517NK33_9BACT</name>
<dbReference type="InterPro" id="IPR048089">
    <property type="entry name" value="McdA"/>
</dbReference>
<dbReference type="KEGG" id="rlc:K227x_59240"/>
<evidence type="ECO:0000313" key="2">
    <source>
        <dbReference type="EMBL" id="QDT07497.1"/>
    </source>
</evidence>
<gene>
    <name evidence="2" type="ORF">K227x_59240</name>
</gene>